<evidence type="ECO:0000313" key="2">
    <source>
        <dbReference type="Proteomes" id="UP000031449"/>
    </source>
</evidence>
<dbReference type="SUPFAM" id="SSF116922">
    <property type="entry name" value="YugE-like"/>
    <property type="match status" value="1"/>
</dbReference>
<evidence type="ECO:0008006" key="3">
    <source>
        <dbReference type="Google" id="ProtNLM"/>
    </source>
</evidence>
<dbReference type="KEGG" id="jeo:JMA_25730"/>
<proteinExistence type="predicted"/>
<keyword evidence="2" id="KW-1185">Reference proteome</keyword>
<dbReference type="Pfam" id="PF08958">
    <property type="entry name" value="DUF1871"/>
    <property type="match status" value="1"/>
</dbReference>
<organism evidence="1 2">
    <name type="scientific">Jeotgalibacillus malaysiensis</name>
    <dbReference type="NCBI Taxonomy" id="1508404"/>
    <lineage>
        <taxon>Bacteria</taxon>
        <taxon>Bacillati</taxon>
        <taxon>Bacillota</taxon>
        <taxon>Bacilli</taxon>
        <taxon>Bacillales</taxon>
        <taxon>Caryophanaceae</taxon>
        <taxon>Jeotgalibacillus</taxon>
    </lineage>
</organism>
<dbReference type="HOGENOM" id="CLU_173813_0_0_9"/>
<protein>
    <recommendedName>
        <fullName evidence="3">DUF1871 domain-containing protein</fullName>
    </recommendedName>
</protein>
<evidence type="ECO:0000313" key="1">
    <source>
        <dbReference type="EMBL" id="AJD91890.1"/>
    </source>
</evidence>
<gene>
    <name evidence="1" type="ORF">JMA_25730</name>
</gene>
<dbReference type="BioCyc" id="JESP1508404:G14D9-11853-MONOMER"/>
<dbReference type="Gene3D" id="1.10.340.20">
    <property type="entry name" value="Apc36109-like domain"/>
    <property type="match status" value="1"/>
</dbReference>
<reference evidence="1 2" key="1">
    <citation type="submission" date="2014-08" db="EMBL/GenBank/DDBJ databases">
        <title>Complete genome of a marine bacteria Jeotgalibacillus malaysiensis.</title>
        <authorList>
            <person name="Yaakop A.S."/>
            <person name="Chan K.-G."/>
            <person name="Goh K.M."/>
        </authorList>
    </citation>
    <scope>NUCLEOTIDE SEQUENCE [LARGE SCALE GENOMIC DNA]</scope>
    <source>
        <strain evidence="1 2">D5</strain>
    </source>
</reference>
<dbReference type="InterPro" id="IPR015053">
    <property type="entry name" value="DUF1871"/>
</dbReference>
<dbReference type="AlphaFoldDB" id="A0A0B5ANR5"/>
<dbReference type="EMBL" id="CP009416">
    <property type="protein sequence ID" value="AJD91890.1"/>
    <property type="molecule type" value="Genomic_DNA"/>
</dbReference>
<sequence>MNIEMNEMNLKLVMILQEWDPFELGEEGYDGEIEEVVEAVHALHHPSDLAKKIQAIYEHTFEKWIPLQECTKVSYKLLAVKMNTGEI</sequence>
<accession>A0A0B5ANR5</accession>
<dbReference type="Proteomes" id="UP000031449">
    <property type="component" value="Chromosome"/>
</dbReference>
<dbReference type="InterPro" id="IPR023162">
    <property type="entry name" value="Apc36109-like_dom_sf"/>
</dbReference>
<name>A0A0B5ANR5_9BACL</name>